<sequence>MNSKRPVNLEISTIHFPIPAIASIIHRISGIVAFVGIAFLLYGLDMSLSSRADFSSVADVMGHPLAKLVVWGILAALAYHLVAGIRHLIMDMGVGETLEGGRLSAKITFGVSIVLIILLGVWIW</sequence>
<comment type="cofactor">
    <cofactor evidence="12">
        <name>heme</name>
        <dbReference type="ChEBI" id="CHEBI:30413"/>
    </cofactor>
    <text evidence="12">The heme is bound between the two transmembrane subunits.</text>
</comment>
<evidence type="ECO:0000256" key="13">
    <source>
        <dbReference type="SAM" id="Phobius"/>
    </source>
</evidence>
<gene>
    <name evidence="14" type="ORF">DES49_1710</name>
</gene>
<organism evidence="14 15">
    <name type="scientific">Halospina denitrificans</name>
    <dbReference type="NCBI Taxonomy" id="332522"/>
    <lineage>
        <taxon>Bacteria</taxon>
        <taxon>Pseudomonadati</taxon>
        <taxon>Pseudomonadota</taxon>
        <taxon>Gammaproteobacteria</taxon>
        <taxon>Halospina</taxon>
    </lineage>
</organism>
<evidence type="ECO:0000256" key="6">
    <source>
        <dbReference type="ARBA" id="ARBA00022692"/>
    </source>
</evidence>
<evidence type="ECO:0000256" key="5">
    <source>
        <dbReference type="ARBA" id="ARBA00022617"/>
    </source>
</evidence>
<evidence type="ECO:0000313" key="15">
    <source>
        <dbReference type="Proteomes" id="UP000295830"/>
    </source>
</evidence>
<evidence type="ECO:0000256" key="10">
    <source>
        <dbReference type="ARBA" id="ARBA00023136"/>
    </source>
</evidence>
<keyword evidence="7 12" id="KW-0479">Metal-binding</keyword>
<reference evidence="14 15" key="1">
    <citation type="submission" date="2019-03" db="EMBL/GenBank/DDBJ databases">
        <title>Genomic Encyclopedia of Type Strains, Phase IV (KMG-IV): sequencing the most valuable type-strain genomes for metagenomic binning, comparative biology and taxonomic classification.</title>
        <authorList>
            <person name="Goeker M."/>
        </authorList>
    </citation>
    <scope>NUCLEOTIDE SEQUENCE [LARGE SCALE GENOMIC DNA]</scope>
    <source>
        <strain evidence="14 15">DSM 15505</strain>
    </source>
</reference>
<feature type="transmembrane region" description="Helical" evidence="13">
    <location>
        <begin position="64"/>
        <end position="82"/>
    </location>
</feature>
<dbReference type="GO" id="GO:0006099">
    <property type="term" value="P:tricarboxylic acid cycle"/>
    <property type="evidence" value="ECO:0007669"/>
    <property type="project" value="InterPro"/>
</dbReference>
<evidence type="ECO:0000256" key="12">
    <source>
        <dbReference type="PIRSR" id="PIRSR000178-1"/>
    </source>
</evidence>
<dbReference type="PANTHER" id="PTHR10978:SF5">
    <property type="entry name" value="SUCCINATE DEHYDROGENASE CYTOCHROME B560 SUBUNIT, MITOCHONDRIAL"/>
    <property type="match status" value="1"/>
</dbReference>
<comment type="subunit">
    <text evidence="11">Part of an enzyme complex containing four subunits: a flavoprotein, an iron-sulfur protein, plus two membrane-anchoring proteins, SdhC and SdhD. The complex can form homotrimers.</text>
</comment>
<feature type="transmembrane region" description="Helical" evidence="13">
    <location>
        <begin position="103"/>
        <end position="123"/>
    </location>
</feature>
<dbReference type="InterPro" id="IPR014314">
    <property type="entry name" value="Succ_DH_cytb556"/>
</dbReference>
<evidence type="ECO:0000256" key="8">
    <source>
        <dbReference type="ARBA" id="ARBA00022989"/>
    </source>
</evidence>
<protein>
    <recommendedName>
        <fullName evidence="4">Succinate dehydrogenase cytochrome b556 subunit</fullName>
    </recommendedName>
</protein>
<comment type="similarity">
    <text evidence="3">Belongs to the cytochrome b560 family.</text>
</comment>
<dbReference type="PIRSF" id="PIRSF000178">
    <property type="entry name" value="SDH_cyt_b560"/>
    <property type="match status" value="1"/>
</dbReference>
<dbReference type="OrthoDB" id="9799441at2"/>
<evidence type="ECO:0000256" key="11">
    <source>
        <dbReference type="ARBA" id="ARBA00025912"/>
    </source>
</evidence>
<dbReference type="SUPFAM" id="SSF81343">
    <property type="entry name" value="Fumarate reductase respiratory complex transmembrane subunits"/>
    <property type="match status" value="1"/>
</dbReference>
<evidence type="ECO:0000256" key="1">
    <source>
        <dbReference type="ARBA" id="ARBA00004050"/>
    </source>
</evidence>
<evidence type="ECO:0000256" key="4">
    <source>
        <dbReference type="ARBA" id="ARBA00020076"/>
    </source>
</evidence>
<keyword evidence="6 13" id="KW-0812">Transmembrane</keyword>
<evidence type="ECO:0000256" key="7">
    <source>
        <dbReference type="ARBA" id="ARBA00022723"/>
    </source>
</evidence>
<evidence type="ECO:0000313" key="14">
    <source>
        <dbReference type="EMBL" id="TDT41611.1"/>
    </source>
</evidence>
<comment type="function">
    <text evidence="1">Membrane-anchoring subunit of succinate dehydrogenase (SDH).</text>
</comment>
<evidence type="ECO:0000256" key="2">
    <source>
        <dbReference type="ARBA" id="ARBA00004141"/>
    </source>
</evidence>
<dbReference type="PANTHER" id="PTHR10978">
    <property type="entry name" value="SUCCINATE DEHYDROGENASE CYTOCHROME B560 SUBUNIT"/>
    <property type="match status" value="1"/>
</dbReference>
<feature type="binding site" description="axial binding residue" evidence="12">
    <location>
        <position position="80"/>
    </location>
    <ligand>
        <name>heme</name>
        <dbReference type="ChEBI" id="CHEBI:30413"/>
        <note>ligand shared with second transmembrane subunit</note>
    </ligand>
    <ligandPart>
        <name>Fe</name>
        <dbReference type="ChEBI" id="CHEBI:18248"/>
    </ligandPart>
</feature>
<name>A0A4R7JTG3_9GAMM</name>
<dbReference type="Proteomes" id="UP000295830">
    <property type="component" value="Unassembled WGS sequence"/>
</dbReference>
<dbReference type="Gene3D" id="1.20.1300.10">
    <property type="entry name" value="Fumarate reductase/succinate dehydrogenase, transmembrane subunit"/>
    <property type="match status" value="1"/>
</dbReference>
<evidence type="ECO:0000256" key="9">
    <source>
        <dbReference type="ARBA" id="ARBA00023004"/>
    </source>
</evidence>
<accession>A0A4R7JTG3</accession>
<dbReference type="InterPro" id="IPR018495">
    <property type="entry name" value="Succ_DH_cyt_bsu_CS"/>
</dbReference>
<keyword evidence="9 12" id="KW-0408">Iron</keyword>
<dbReference type="PROSITE" id="PS01000">
    <property type="entry name" value="SDH_CYT_1"/>
    <property type="match status" value="1"/>
</dbReference>
<comment type="subcellular location">
    <subcellularLocation>
        <location evidence="2">Membrane</location>
        <topology evidence="2">Multi-pass membrane protein</topology>
    </subcellularLocation>
</comment>
<dbReference type="CDD" id="cd03499">
    <property type="entry name" value="SQR_TypeC_SdhC"/>
    <property type="match status" value="1"/>
</dbReference>
<dbReference type="GO" id="GO:0046872">
    <property type="term" value="F:metal ion binding"/>
    <property type="evidence" value="ECO:0007669"/>
    <property type="project" value="UniProtKB-KW"/>
</dbReference>
<proteinExistence type="inferred from homology"/>
<dbReference type="EMBL" id="SOAX01000003">
    <property type="protein sequence ID" value="TDT41611.1"/>
    <property type="molecule type" value="Genomic_DNA"/>
</dbReference>
<dbReference type="PROSITE" id="PS01001">
    <property type="entry name" value="SDH_CYT_2"/>
    <property type="match status" value="1"/>
</dbReference>
<keyword evidence="8 13" id="KW-1133">Transmembrane helix</keyword>
<keyword evidence="10 13" id="KW-0472">Membrane</keyword>
<dbReference type="RefSeq" id="WP_133735967.1">
    <property type="nucleotide sequence ID" value="NZ_SOAX01000003.1"/>
</dbReference>
<dbReference type="NCBIfam" id="TIGR02970">
    <property type="entry name" value="succ_dehyd_cytB"/>
    <property type="match status" value="1"/>
</dbReference>
<feature type="transmembrane region" description="Helical" evidence="13">
    <location>
        <begin position="21"/>
        <end position="44"/>
    </location>
</feature>
<dbReference type="InterPro" id="IPR000701">
    <property type="entry name" value="SuccDH_FuR_B_TM-su"/>
</dbReference>
<evidence type="ECO:0000256" key="3">
    <source>
        <dbReference type="ARBA" id="ARBA00007244"/>
    </source>
</evidence>
<dbReference type="GO" id="GO:0009055">
    <property type="term" value="F:electron transfer activity"/>
    <property type="evidence" value="ECO:0007669"/>
    <property type="project" value="InterPro"/>
</dbReference>
<dbReference type="GO" id="GO:0005886">
    <property type="term" value="C:plasma membrane"/>
    <property type="evidence" value="ECO:0007669"/>
    <property type="project" value="TreeGrafter"/>
</dbReference>
<dbReference type="InterPro" id="IPR034804">
    <property type="entry name" value="SQR/QFR_C/D"/>
</dbReference>
<dbReference type="Pfam" id="PF01127">
    <property type="entry name" value="Sdh_cyt"/>
    <property type="match status" value="1"/>
</dbReference>
<dbReference type="AlphaFoldDB" id="A0A4R7JTG3"/>
<keyword evidence="5 12" id="KW-0349">Heme</keyword>
<keyword evidence="15" id="KW-1185">Reference proteome</keyword>
<comment type="caution">
    <text evidence="14">The sequence shown here is derived from an EMBL/GenBank/DDBJ whole genome shotgun (WGS) entry which is preliminary data.</text>
</comment>